<keyword evidence="6 8" id="KW-0472">Membrane</keyword>
<proteinExistence type="inferred from homology"/>
<evidence type="ECO:0000256" key="7">
    <source>
        <dbReference type="ARBA" id="ARBA00023251"/>
    </source>
</evidence>
<protein>
    <submittedName>
        <fullName evidence="10">Putative ABC transporter permease protein</fullName>
    </submittedName>
</protein>
<dbReference type="InterPro" id="IPR051328">
    <property type="entry name" value="T7SS_ABC-Transporter"/>
</dbReference>
<dbReference type="GO" id="GO:0043190">
    <property type="term" value="C:ATP-binding cassette (ABC) transporter complex"/>
    <property type="evidence" value="ECO:0007669"/>
    <property type="project" value="InterPro"/>
</dbReference>
<dbReference type="eggNOG" id="COG0842">
    <property type="taxonomic scope" value="Bacteria"/>
</dbReference>
<dbReference type="Proteomes" id="UP000035034">
    <property type="component" value="Unassembled WGS sequence"/>
</dbReference>
<dbReference type="PANTHER" id="PTHR43077">
    <property type="entry name" value="TRANSPORT PERMEASE YVFS-RELATED"/>
    <property type="match status" value="1"/>
</dbReference>
<feature type="transmembrane region" description="Helical" evidence="8">
    <location>
        <begin position="73"/>
        <end position="95"/>
    </location>
</feature>
<evidence type="ECO:0000256" key="2">
    <source>
        <dbReference type="ARBA" id="ARBA00007783"/>
    </source>
</evidence>
<feature type="transmembrane region" description="Helical" evidence="8">
    <location>
        <begin position="183"/>
        <end position="203"/>
    </location>
</feature>
<gene>
    <name evidence="10" type="ORF">GOEFS_036_00530</name>
</gene>
<evidence type="ECO:0000256" key="8">
    <source>
        <dbReference type="SAM" id="Phobius"/>
    </source>
</evidence>
<dbReference type="GO" id="GO:0140359">
    <property type="term" value="F:ABC-type transporter activity"/>
    <property type="evidence" value="ECO:0007669"/>
    <property type="project" value="InterPro"/>
</dbReference>
<accession>H0QXR3</accession>
<dbReference type="InterPro" id="IPR013525">
    <property type="entry name" value="ABC2_TM"/>
</dbReference>
<evidence type="ECO:0000259" key="9">
    <source>
        <dbReference type="Pfam" id="PF12698"/>
    </source>
</evidence>
<evidence type="ECO:0000256" key="4">
    <source>
        <dbReference type="ARBA" id="ARBA00022692"/>
    </source>
</evidence>
<dbReference type="OrthoDB" id="8988363at2"/>
<name>H0QXR3_9ACTN</name>
<reference evidence="10 11" key="1">
    <citation type="submission" date="2011-12" db="EMBL/GenBank/DDBJ databases">
        <title>Whole genome shotgun sequence of Gordonia effusa NBRC 100432.</title>
        <authorList>
            <person name="Yoshida I."/>
            <person name="Takarada H."/>
            <person name="Hosoyama A."/>
            <person name="Tsuchikane K."/>
            <person name="Katsumata H."/>
            <person name="Yamazaki S."/>
            <person name="Fujita N."/>
        </authorList>
    </citation>
    <scope>NUCLEOTIDE SEQUENCE [LARGE SCALE GENOMIC DNA]</scope>
    <source>
        <strain evidence="10 11">NBRC 100432</strain>
    </source>
</reference>
<evidence type="ECO:0000256" key="1">
    <source>
        <dbReference type="ARBA" id="ARBA00004651"/>
    </source>
</evidence>
<comment type="similarity">
    <text evidence="2">Belongs to the ABC-2 integral membrane protein family.</text>
</comment>
<evidence type="ECO:0000313" key="10">
    <source>
        <dbReference type="EMBL" id="GAB17614.1"/>
    </source>
</evidence>
<keyword evidence="3" id="KW-1003">Cell membrane</keyword>
<evidence type="ECO:0000256" key="3">
    <source>
        <dbReference type="ARBA" id="ARBA00022475"/>
    </source>
</evidence>
<comment type="caution">
    <text evidence="10">The sequence shown here is derived from an EMBL/GenBank/DDBJ whole genome shotgun (WGS) entry which is preliminary data.</text>
</comment>
<feature type="transmembrane region" description="Helical" evidence="8">
    <location>
        <begin position="150"/>
        <end position="171"/>
    </location>
</feature>
<keyword evidence="4 8" id="KW-0812">Transmembrane</keyword>
<dbReference type="InterPro" id="IPR000412">
    <property type="entry name" value="ABC_2_transport"/>
</dbReference>
<keyword evidence="7" id="KW-0046">Antibiotic resistance</keyword>
<feature type="transmembrane region" description="Helical" evidence="8">
    <location>
        <begin position="238"/>
        <end position="261"/>
    </location>
</feature>
<feature type="domain" description="ABC-2 type transporter transmembrane" evidence="9">
    <location>
        <begin position="66"/>
        <end position="261"/>
    </location>
</feature>
<evidence type="ECO:0000256" key="6">
    <source>
        <dbReference type="ARBA" id="ARBA00023136"/>
    </source>
</evidence>
<dbReference type="PIRSF" id="PIRSF006648">
    <property type="entry name" value="DrrB"/>
    <property type="match status" value="1"/>
</dbReference>
<comment type="subcellular location">
    <subcellularLocation>
        <location evidence="1">Cell membrane</location>
        <topology evidence="1">Multi-pass membrane protein</topology>
    </subcellularLocation>
</comment>
<sequence length="267" mass="28806">MTLLDTRPDGRVPARDSIAAPTALSVLTARLMRAGVREGQFFFSFGSPIVFFVCLYVPLYRRFAAYDGGYAQYLTPVIILQAAMFAAIISAEIAAAEAQDGVRDRLASLPMERWLPVASRILYAAVRILVATAGAVVIGSAFGFRFHGSWWQSAQFVVLAIVFAVGLSMLTDSLAQIAAHPDSLVQILMIPQLLLVMLSTGLVPAQAFPDWIAPVVRNQPVSIFSDSMRTLSNGVAPHYLPVVAWSLGLLVAGVVAVMVAARSEVRR</sequence>
<dbReference type="PANTHER" id="PTHR43077:SF8">
    <property type="entry name" value="DOXORUBICIN RESISTANCE ABC TRANSPORTER PERMEASE PROTEIN DRRB"/>
    <property type="match status" value="1"/>
</dbReference>
<evidence type="ECO:0000256" key="5">
    <source>
        <dbReference type="ARBA" id="ARBA00022989"/>
    </source>
</evidence>
<keyword evidence="5 8" id="KW-1133">Transmembrane helix</keyword>
<dbReference type="GO" id="GO:0046677">
    <property type="term" value="P:response to antibiotic"/>
    <property type="evidence" value="ECO:0007669"/>
    <property type="project" value="UniProtKB-KW"/>
</dbReference>
<organism evidence="10 11">
    <name type="scientific">Gordonia effusa NBRC 100432</name>
    <dbReference type="NCBI Taxonomy" id="1077974"/>
    <lineage>
        <taxon>Bacteria</taxon>
        <taxon>Bacillati</taxon>
        <taxon>Actinomycetota</taxon>
        <taxon>Actinomycetes</taxon>
        <taxon>Mycobacteriales</taxon>
        <taxon>Gordoniaceae</taxon>
        <taxon>Gordonia</taxon>
    </lineage>
</organism>
<dbReference type="EMBL" id="BAEH01000036">
    <property type="protein sequence ID" value="GAB17614.1"/>
    <property type="molecule type" value="Genomic_DNA"/>
</dbReference>
<dbReference type="AlphaFoldDB" id="H0QXR3"/>
<dbReference type="STRING" id="1077974.GOEFS_036_00530"/>
<keyword evidence="11" id="KW-1185">Reference proteome</keyword>
<evidence type="ECO:0000313" key="11">
    <source>
        <dbReference type="Proteomes" id="UP000035034"/>
    </source>
</evidence>
<dbReference type="Pfam" id="PF12698">
    <property type="entry name" value="ABC2_membrane_3"/>
    <property type="match status" value="1"/>
</dbReference>
<dbReference type="RefSeq" id="WP_007316952.1">
    <property type="nucleotide sequence ID" value="NZ_BAEH01000036.1"/>
</dbReference>
<feature type="transmembrane region" description="Helical" evidence="8">
    <location>
        <begin position="121"/>
        <end position="144"/>
    </location>
</feature>
<feature type="transmembrane region" description="Helical" evidence="8">
    <location>
        <begin position="41"/>
        <end position="61"/>
    </location>
</feature>